<evidence type="ECO:0000256" key="1">
    <source>
        <dbReference type="SAM" id="Phobius"/>
    </source>
</evidence>
<keyword evidence="1" id="KW-0472">Membrane</keyword>
<dbReference type="Proteomes" id="UP000234681">
    <property type="component" value="Chromosome 13"/>
</dbReference>
<evidence type="ECO:0000313" key="3">
    <source>
        <dbReference type="Proteomes" id="UP000234681"/>
    </source>
</evidence>
<name>A6IDD6_RAT</name>
<reference evidence="2 3" key="1">
    <citation type="submission" date="2005-09" db="EMBL/GenBank/DDBJ databases">
        <authorList>
            <person name="Mural R.J."/>
            <person name="Li P.W."/>
            <person name="Adams M.D."/>
            <person name="Amanatides P.G."/>
            <person name="Baden-Tillson H."/>
            <person name="Barnstead M."/>
            <person name="Chin S.H."/>
            <person name="Dew I."/>
            <person name="Evans C.A."/>
            <person name="Ferriera S."/>
            <person name="Flanigan M."/>
            <person name="Fosler C."/>
            <person name="Glodek A."/>
            <person name="Gu Z."/>
            <person name="Holt R.A."/>
            <person name="Jennings D."/>
            <person name="Kraft C.L."/>
            <person name="Lu F."/>
            <person name="Nguyen T."/>
            <person name="Nusskern D.R."/>
            <person name="Pfannkoch C.M."/>
            <person name="Sitter C."/>
            <person name="Sutton G.G."/>
            <person name="Venter J.C."/>
            <person name="Wang Z."/>
            <person name="Woodage T."/>
            <person name="Zheng X.H."/>
            <person name="Zhong F."/>
        </authorList>
    </citation>
    <scope>NUCLEOTIDE SEQUENCE [LARGE SCALE GENOMIC DNA]</scope>
    <source>
        <strain>BN</strain>
        <strain evidence="3">Sprague-Dawley</strain>
    </source>
</reference>
<dbReference type="AlphaFoldDB" id="A6IDD6"/>
<keyword evidence="1" id="KW-0812">Transmembrane</keyword>
<gene>
    <name evidence="2" type="ORF">rCG_46429</name>
</gene>
<proteinExistence type="predicted"/>
<dbReference type="EMBL" id="CH473958">
    <property type="protein sequence ID" value="EDM09361.1"/>
    <property type="molecule type" value="Genomic_DNA"/>
</dbReference>
<feature type="transmembrane region" description="Helical" evidence="1">
    <location>
        <begin position="42"/>
        <end position="60"/>
    </location>
</feature>
<accession>A6IDD6</accession>
<protein>
    <submittedName>
        <fullName evidence="2">RCG46429</fullName>
    </submittedName>
</protein>
<organism evidence="2 3">
    <name type="scientific">Rattus norvegicus</name>
    <name type="common">Rat</name>
    <dbReference type="NCBI Taxonomy" id="10116"/>
    <lineage>
        <taxon>Eukaryota</taxon>
        <taxon>Metazoa</taxon>
        <taxon>Chordata</taxon>
        <taxon>Craniata</taxon>
        <taxon>Vertebrata</taxon>
        <taxon>Euteleostomi</taxon>
        <taxon>Mammalia</taxon>
        <taxon>Eutheria</taxon>
        <taxon>Euarchontoglires</taxon>
        <taxon>Glires</taxon>
        <taxon>Rodentia</taxon>
        <taxon>Myomorpha</taxon>
        <taxon>Muroidea</taxon>
        <taxon>Muridae</taxon>
        <taxon>Murinae</taxon>
        <taxon>Rattus</taxon>
    </lineage>
</organism>
<keyword evidence="1" id="KW-1133">Transmembrane helix</keyword>
<sequence>MGSLTPWNKFYAARTPPLGGNGNPGINSIVPTWSHVLVDNMVLSWLKIFFFLSFLFFWSWGPNPGPCAC</sequence>
<evidence type="ECO:0000313" key="2">
    <source>
        <dbReference type="EMBL" id="EDM09361.1"/>
    </source>
</evidence>